<feature type="region of interest" description="Disordered" evidence="1">
    <location>
        <begin position="154"/>
        <end position="175"/>
    </location>
</feature>
<evidence type="ECO:0000313" key="3">
    <source>
        <dbReference type="EMBL" id="MBB5690647.1"/>
    </source>
</evidence>
<name>A0A840Y2P7_9PROT</name>
<feature type="chain" id="PRO_5032811044" evidence="2">
    <location>
        <begin position="21"/>
        <end position="242"/>
    </location>
</feature>
<feature type="signal peptide" evidence="2">
    <location>
        <begin position="1"/>
        <end position="20"/>
    </location>
</feature>
<keyword evidence="4" id="KW-1185">Reference proteome</keyword>
<gene>
    <name evidence="3" type="ORF">FHS88_002782</name>
</gene>
<keyword evidence="2" id="KW-0732">Signal</keyword>
<dbReference type="Proteomes" id="UP000562254">
    <property type="component" value="Unassembled WGS sequence"/>
</dbReference>
<dbReference type="RefSeq" id="WP_184485649.1">
    <property type="nucleotide sequence ID" value="NZ_JACIJE010000007.1"/>
</dbReference>
<organism evidence="3 4">
    <name type="scientific">Neoroseomonas alkaliterrae</name>
    <dbReference type="NCBI Taxonomy" id="1452450"/>
    <lineage>
        <taxon>Bacteria</taxon>
        <taxon>Pseudomonadati</taxon>
        <taxon>Pseudomonadota</taxon>
        <taxon>Alphaproteobacteria</taxon>
        <taxon>Acetobacterales</taxon>
        <taxon>Acetobacteraceae</taxon>
        <taxon>Neoroseomonas</taxon>
    </lineage>
</organism>
<protein>
    <submittedName>
        <fullName evidence="3">Uncharacterized protein</fullName>
    </submittedName>
</protein>
<reference evidence="3 4" key="1">
    <citation type="submission" date="2020-08" db="EMBL/GenBank/DDBJ databases">
        <title>Genomic Encyclopedia of Type Strains, Phase IV (KMG-IV): sequencing the most valuable type-strain genomes for metagenomic binning, comparative biology and taxonomic classification.</title>
        <authorList>
            <person name="Goeker M."/>
        </authorList>
    </citation>
    <scope>NUCLEOTIDE SEQUENCE [LARGE SCALE GENOMIC DNA]</scope>
    <source>
        <strain evidence="3 4">DSM 25895</strain>
    </source>
</reference>
<accession>A0A840Y2P7</accession>
<dbReference type="EMBL" id="JACIJE010000007">
    <property type="protein sequence ID" value="MBB5690647.1"/>
    <property type="molecule type" value="Genomic_DNA"/>
</dbReference>
<dbReference type="AlphaFoldDB" id="A0A840Y2P7"/>
<sequence length="242" mass="25914">MIPRRLLLAAPLLAPASARAATGEIRLLPGGPRLAVRARIEPHPSAREALAIAFTGPGAPAARVLLPSWYGRARVLQALPIARREVLLAAFEGNRGTGIAQELAAVIGADDGGRLRVLGIETLSFRDRQTGQGWRRMSGRIEAEPGREALRLSMTSTARLPRRPPGPQPGPEEREGWTTRLLWGGEGPLRPAAATPPRASALRRRVDEARARVLTLLAEPVTDLTALDLDATGLWAVGYAIT</sequence>
<evidence type="ECO:0000256" key="1">
    <source>
        <dbReference type="SAM" id="MobiDB-lite"/>
    </source>
</evidence>
<comment type="caution">
    <text evidence="3">The sequence shown here is derived from an EMBL/GenBank/DDBJ whole genome shotgun (WGS) entry which is preliminary data.</text>
</comment>
<proteinExistence type="predicted"/>
<evidence type="ECO:0000256" key="2">
    <source>
        <dbReference type="SAM" id="SignalP"/>
    </source>
</evidence>
<evidence type="ECO:0000313" key="4">
    <source>
        <dbReference type="Proteomes" id="UP000562254"/>
    </source>
</evidence>